<dbReference type="InterPro" id="IPR046366">
    <property type="entry name" value="MPAB"/>
</dbReference>
<accession>A0A197JSX0</accession>
<dbReference type="Pfam" id="PF09995">
    <property type="entry name" value="MPAB_Lcp_cat"/>
    <property type="match status" value="1"/>
</dbReference>
<dbReference type="InterPro" id="IPR018713">
    <property type="entry name" value="MPAB/Lcp_cat_dom"/>
</dbReference>
<dbReference type="AlphaFoldDB" id="A0A197JSX0"/>
<dbReference type="EMBL" id="KV442057">
    <property type="protein sequence ID" value="OAQ27414.1"/>
    <property type="molecule type" value="Genomic_DNA"/>
</dbReference>
<dbReference type="Proteomes" id="UP000078512">
    <property type="component" value="Unassembled WGS sequence"/>
</dbReference>
<evidence type="ECO:0000313" key="3">
    <source>
        <dbReference type="Proteomes" id="UP000078512"/>
    </source>
</evidence>
<reference evidence="2 3" key="1">
    <citation type="submission" date="2016-05" db="EMBL/GenBank/DDBJ databases">
        <title>Genome sequencing reveals origins of a unique bacterial endosymbiosis in the earliest lineages of terrestrial Fungi.</title>
        <authorList>
            <consortium name="DOE Joint Genome Institute"/>
            <person name="Uehling J."/>
            <person name="Gryganskyi A."/>
            <person name="Hameed K."/>
            <person name="Tschaplinski T."/>
            <person name="Misztal P."/>
            <person name="Wu S."/>
            <person name="Desiro A."/>
            <person name="Vande Pol N."/>
            <person name="Du Z.-Y."/>
            <person name="Zienkiewicz A."/>
            <person name="Zienkiewicz K."/>
            <person name="Morin E."/>
            <person name="Tisserant E."/>
            <person name="Splivallo R."/>
            <person name="Hainaut M."/>
            <person name="Henrissat B."/>
            <person name="Ohm R."/>
            <person name="Kuo A."/>
            <person name="Yan J."/>
            <person name="Lipzen A."/>
            <person name="Nolan M."/>
            <person name="Labutti K."/>
            <person name="Barry K."/>
            <person name="Goldstein A."/>
            <person name="Labbe J."/>
            <person name="Schadt C."/>
            <person name="Tuskan G."/>
            <person name="Grigoriev I."/>
            <person name="Martin F."/>
            <person name="Vilgalys R."/>
            <person name="Bonito G."/>
        </authorList>
    </citation>
    <scope>NUCLEOTIDE SEQUENCE [LARGE SCALE GENOMIC DNA]</scope>
    <source>
        <strain evidence="2 3">AG-77</strain>
    </source>
</reference>
<feature type="domain" description="ER-bound oxygenase mpaB/mpaB'/Rubber oxygenase catalytic" evidence="1">
    <location>
        <begin position="145"/>
        <end position="286"/>
    </location>
</feature>
<dbReference type="GO" id="GO:0016491">
    <property type="term" value="F:oxidoreductase activity"/>
    <property type="evidence" value="ECO:0007669"/>
    <property type="project" value="InterPro"/>
</dbReference>
<dbReference type="STRING" id="1314771.A0A197JSX0"/>
<gene>
    <name evidence="2" type="ORF">K457DRAFT_139661</name>
</gene>
<dbReference type="OrthoDB" id="545169at2759"/>
<evidence type="ECO:0000313" key="2">
    <source>
        <dbReference type="EMBL" id="OAQ27414.1"/>
    </source>
</evidence>
<organism evidence="2 3">
    <name type="scientific">Linnemannia elongata AG-77</name>
    <dbReference type="NCBI Taxonomy" id="1314771"/>
    <lineage>
        <taxon>Eukaryota</taxon>
        <taxon>Fungi</taxon>
        <taxon>Fungi incertae sedis</taxon>
        <taxon>Mucoromycota</taxon>
        <taxon>Mortierellomycotina</taxon>
        <taxon>Mortierellomycetes</taxon>
        <taxon>Mortierellales</taxon>
        <taxon>Mortierellaceae</taxon>
        <taxon>Linnemannia</taxon>
    </lineage>
</organism>
<evidence type="ECO:0000259" key="1">
    <source>
        <dbReference type="Pfam" id="PF09995"/>
    </source>
</evidence>
<dbReference type="PANTHER" id="PTHR36124">
    <property type="match status" value="1"/>
</dbReference>
<sequence length="378" mass="42880">MDTLINILSSHPSVKYGALLLAYMGLVRHLRYRRINALLHKYPDPTIPLRNLSIAKEVAANVSELDFPYINVVSLEFALFKTYAIPSISKILAATKQFTSNCLRRTDDTVLILLEMNEGHGRNVRRTMLEGGKVDEEQLANDERRREIATERLNFLHGHYNIKQGDYLYTLAMFILEPAVFIDKFEWRETTLLEKNALLALWTANGKNMGIKDIPETLDELKAWADAYEDEHSQYNPANVEIADVTIDLLLSHQAPKFMHPFGRKAIAALLTPRLRKAFNMPTPPAGLTTIMESALKARGLFIRYFMLPRRLPRVRTALRVNKEGKYVPAFHKYGVVYGDGYRVEDLGPEKFVGKCPISFHPSGITPASGPITPLEDL</sequence>
<proteinExistence type="predicted"/>
<keyword evidence="3" id="KW-1185">Reference proteome</keyword>
<name>A0A197JSX0_9FUNG</name>
<dbReference type="PANTHER" id="PTHR36124:SF1">
    <property type="entry name" value="ER-BOUND OXYGENASE MPAB_MPAB'_RUBBER OXYGENASE CATALYTIC DOMAIN-CONTAINING PROTEIN"/>
    <property type="match status" value="1"/>
</dbReference>
<protein>
    <recommendedName>
        <fullName evidence="1">ER-bound oxygenase mpaB/mpaB'/Rubber oxygenase catalytic domain-containing protein</fullName>
    </recommendedName>
</protein>